<dbReference type="Proteomes" id="UP000177457">
    <property type="component" value="Unassembled WGS sequence"/>
</dbReference>
<feature type="transmembrane region" description="Helical" evidence="1">
    <location>
        <begin position="100"/>
        <end position="120"/>
    </location>
</feature>
<keyword evidence="1" id="KW-0472">Membrane</keyword>
<evidence type="ECO:0000313" key="3">
    <source>
        <dbReference type="EMBL" id="OGH73721.1"/>
    </source>
</evidence>
<dbReference type="PANTHER" id="PTHR22911">
    <property type="entry name" value="ACYL-MALONYL CONDENSING ENZYME-RELATED"/>
    <property type="match status" value="1"/>
</dbReference>
<sequence length="287" mass="32035">MLPQYLALENINFTSIAIASAFFAAIANILARTLLKNLRSQDFLGINFLTMGATLLLLSPIFYHFDASMLSISLIILIALIDSVANFFYFKTFEKTEASIATPILSLAPAFTFLLGWLFLGDVVGIKTFLLATIIIILILVISTDFQNFRTFRSSTLLPALTASFLFGVSAIPAKYLLDTLHVINAPTLYMFRAGFIALFALLFFGFSIQHITTKQYRVIFVRGIFVIVQWLLLYYALTRGSAGVAVTLGNITPVFVFFLSMLFLREKPTLKKLLASIFILIFSLII</sequence>
<feature type="transmembrane region" description="Helical" evidence="1">
    <location>
        <begin position="244"/>
        <end position="265"/>
    </location>
</feature>
<dbReference type="InterPro" id="IPR037185">
    <property type="entry name" value="EmrE-like"/>
</dbReference>
<dbReference type="GO" id="GO:0016020">
    <property type="term" value="C:membrane"/>
    <property type="evidence" value="ECO:0007669"/>
    <property type="project" value="InterPro"/>
</dbReference>
<dbReference type="EMBL" id="MFQE01000022">
    <property type="protein sequence ID" value="OGH73721.1"/>
    <property type="molecule type" value="Genomic_DNA"/>
</dbReference>
<feature type="transmembrane region" description="Helical" evidence="1">
    <location>
        <begin position="220"/>
        <end position="238"/>
    </location>
</feature>
<proteinExistence type="predicted"/>
<feature type="transmembrane region" description="Helical" evidence="1">
    <location>
        <begin position="126"/>
        <end position="144"/>
    </location>
</feature>
<evidence type="ECO:0000313" key="4">
    <source>
        <dbReference type="Proteomes" id="UP000177457"/>
    </source>
</evidence>
<dbReference type="AlphaFoldDB" id="A0A1F6MPX5"/>
<feature type="transmembrane region" description="Helical" evidence="1">
    <location>
        <begin position="156"/>
        <end position="178"/>
    </location>
</feature>
<evidence type="ECO:0000259" key="2">
    <source>
        <dbReference type="Pfam" id="PF00892"/>
    </source>
</evidence>
<reference evidence="3 4" key="1">
    <citation type="journal article" date="2016" name="Nat. Commun.">
        <title>Thousands of microbial genomes shed light on interconnected biogeochemical processes in an aquifer system.</title>
        <authorList>
            <person name="Anantharaman K."/>
            <person name="Brown C.T."/>
            <person name="Hug L.A."/>
            <person name="Sharon I."/>
            <person name="Castelle C.J."/>
            <person name="Probst A.J."/>
            <person name="Thomas B.C."/>
            <person name="Singh A."/>
            <person name="Wilkins M.J."/>
            <person name="Karaoz U."/>
            <person name="Brodie E.L."/>
            <person name="Williams K.H."/>
            <person name="Hubbard S.S."/>
            <person name="Banfield J.F."/>
        </authorList>
    </citation>
    <scope>NUCLEOTIDE SEQUENCE [LARGE SCALE GENOMIC DNA]</scope>
</reference>
<dbReference type="InterPro" id="IPR000620">
    <property type="entry name" value="EamA_dom"/>
</dbReference>
<feature type="domain" description="EamA" evidence="2">
    <location>
        <begin position="16"/>
        <end position="143"/>
    </location>
</feature>
<feature type="transmembrane region" description="Helical" evidence="1">
    <location>
        <begin position="12"/>
        <end position="31"/>
    </location>
</feature>
<dbReference type="SUPFAM" id="SSF103481">
    <property type="entry name" value="Multidrug resistance efflux transporter EmrE"/>
    <property type="match status" value="2"/>
</dbReference>
<keyword evidence="1" id="KW-0812">Transmembrane</keyword>
<feature type="transmembrane region" description="Helical" evidence="1">
    <location>
        <begin position="69"/>
        <end position="88"/>
    </location>
</feature>
<organism evidence="3 4">
    <name type="scientific">Candidatus Magasanikbacteria bacterium RIFCSPHIGHO2_02_FULL_51_14</name>
    <dbReference type="NCBI Taxonomy" id="1798683"/>
    <lineage>
        <taxon>Bacteria</taxon>
        <taxon>Candidatus Magasanikiibacteriota</taxon>
    </lineage>
</organism>
<dbReference type="STRING" id="1798683.A3C90_02960"/>
<feature type="transmembrane region" description="Helical" evidence="1">
    <location>
        <begin position="43"/>
        <end position="63"/>
    </location>
</feature>
<dbReference type="Pfam" id="PF00892">
    <property type="entry name" value="EamA"/>
    <property type="match status" value="2"/>
</dbReference>
<keyword evidence="1" id="KW-1133">Transmembrane helix</keyword>
<evidence type="ECO:0000256" key="1">
    <source>
        <dbReference type="SAM" id="Phobius"/>
    </source>
</evidence>
<accession>A0A1F6MPX5</accession>
<dbReference type="PANTHER" id="PTHR22911:SF79">
    <property type="entry name" value="MOBA-LIKE NTP TRANSFERASE DOMAIN-CONTAINING PROTEIN"/>
    <property type="match status" value="1"/>
</dbReference>
<protein>
    <recommendedName>
        <fullName evidence="2">EamA domain-containing protein</fullName>
    </recommendedName>
</protein>
<gene>
    <name evidence="3" type="ORF">A3C90_02960</name>
</gene>
<feature type="domain" description="EamA" evidence="2">
    <location>
        <begin position="157"/>
        <end position="286"/>
    </location>
</feature>
<name>A0A1F6MPX5_9BACT</name>
<feature type="transmembrane region" description="Helical" evidence="1">
    <location>
        <begin position="190"/>
        <end position="208"/>
    </location>
</feature>
<comment type="caution">
    <text evidence="3">The sequence shown here is derived from an EMBL/GenBank/DDBJ whole genome shotgun (WGS) entry which is preliminary data.</text>
</comment>